<feature type="chain" id="PRO_5034053351" description="Expansin-like EG45 domain-containing protein" evidence="2">
    <location>
        <begin position="24"/>
        <end position="142"/>
    </location>
</feature>
<evidence type="ECO:0000256" key="1">
    <source>
        <dbReference type="ARBA" id="ARBA00022729"/>
    </source>
</evidence>
<dbReference type="PANTHER" id="PTHR31836:SF28">
    <property type="entry name" value="SRCR DOMAIN-CONTAINING PROTEIN-RELATED"/>
    <property type="match status" value="1"/>
</dbReference>
<evidence type="ECO:0000313" key="4">
    <source>
        <dbReference type="Proteomes" id="UP000663853"/>
    </source>
</evidence>
<evidence type="ECO:0000313" key="3">
    <source>
        <dbReference type="EMBL" id="CAE6518729.1"/>
    </source>
</evidence>
<feature type="signal peptide" evidence="2">
    <location>
        <begin position="1"/>
        <end position="23"/>
    </location>
</feature>
<dbReference type="CDD" id="cd22191">
    <property type="entry name" value="DPBB_RlpA_EXP_N-like"/>
    <property type="match status" value="1"/>
</dbReference>
<evidence type="ECO:0000256" key="2">
    <source>
        <dbReference type="SAM" id="SignalP"/>
    </source>
</evidence>
<accession>A0A8H3D827</accession>
<dbReference type="EMBL" id="CAJMXA010003873">
    <property type="protein sequence ID" value="CAE6518729.1"/>
    <property type="molecule type" value="Genomic_DNA"/>
</dbReference>
<dbReference type="Gene3D" id="2.40.40.10">
    <property type="entry name" value="RlpA-like domain"/>
    <property type="match status" value="1"/>
</dbReference>
<sequence length="142" mass="15529">MKGFFAVATTAVALLANVGSISASSYHEKRITHTGQVTWYNPPSGNDGCGYKVPSGVPAVHVSSTYWRNGENCGQWVKINANNKQSYGIVTGECKTCPPEGIDTAPILFNDFGSQDIGIFYNCPWQFMNKNWTPSDIPECQE</sequence>
<proteinExistence type="predicted"/>
<keyword evidence="1 2" id="KW-0732">Signal</keyword>
<dbReference type="PANTHER" id="PTHR31836">
    <property type="match status" value="1"/>
</dbReference>
<comment type="caution">
    <text evidence="3">The sequence shown here is derived from an EMBL/GenBank/DDBJ whole genome shotgun (WGS) entry which is preliminary data.</text>
</comment>
<protein>
    <recommendedName>
        <fullName evidence="5">Expansin-like EG45 domain-containing protein</fullName>
    </recommendedName>
</protein>
<dbReference type="SUPFAM" id="SSF50685">
    <property type="entry name" value="Barwin-like endoglucanases"/>
    <property type="match status" value="1"/>
</dbReference>
<reference evidence="3" key="1">
    <citation type="submission" date="2021-01" db="EMBL/GenBank/DDBJ databases">
        <authorList>
            <person name="Kaushik A."/>
        </authorList>
    </citation>
    <scope>NUCLEOTIDE SEQUENCE</scope>
    <source>
        <strain evidence="3">AG6-10EEA</strain>
    </source>
</reference>
<dbReference type="InterPro" id="IPR036908">
    <property type="entry name" value="RlpA-like_sf"/>
</dbReference>
<dbReference type="AlphaFoldDB" id="A0A8H3D827"/>
<organism evidence="3 4">
    <name type="scientific">Rhizoctonia solani</name>
    <dbReference type="NCBI Taxonomy" id="456999"/>
    <lineage>
        <taxon>Eukaryota</taxon>
        <taxon>Fungi</taxon>
        <taxon>Dikarya</taxon>
        <taxon>Basidiomycota</taxon>
        <taxon>Agaricomycotina</taxon>
        <taxon>Agaricomycetes</taxon>
        <taxon>Cantharellales</taxon>
        <taxon>Ceratobasidiaceae</taxon>
        <taxon>Rhizoctonia</taxon>
    </lineage>
</organism>
<dbReference type="Proteomes" id="UP000663853">
    <property type="component" value="Unassembled WGS sequence"/>
</dbReference>
<dbReference type="InterPro" id="IPR051477">
    <property type="entry name" value="Expansin_CellWall"/>
</dbReference>
<name>A0A8H3D827_9AGAM</name>
<gene>
    <name evidence="3" type="ORF">RDB_LOCUS142250</name>
</gene>
<evidence type="ECO:0008006" key="5">
    <source>
        <dbReference type="Google" id="ProtNLM"/>
    </source>
</evidence>